<evidence type="ECO:0000256" key="2">
    <source>
        <dbReference type="ARBA" id="ARBA00022679"/>
    </source>
</evidence>
<dbReference type="PRINTS" id="PR00105">
    <property type="entry name" value="C5METTRFRASE"/>
</dbReference>
<dbReference type="PROSITE" id="PS00095">
    <property type="entry name" value="C5_MTASE_2"/>
    <property type="match status" value="1"/>
</dbReference>
<evidence type="ECO:0000256" key="9">
    <source>
        <dbReference type="SAM" id="MobiDB-lite"/>
    </source>
</evidence>
<evidence type="ECO:0000256" key="8">
    <source>
        <dbReference type="RuleBase" id="RU000417"/>
    </source>
</evidence>
<evidence type="ECO:0000256" key="1">
    <source>
        <dbReference type="ARBA" id="ARBA00022603"/>
    </source>
</evidence>
<feature type="active site" evidence="6">
    <location>
        <position position="149"/>
    </location>
</feature>
<keyword evidence="11" id="KW-1185">Reference proteome</keyword>
<dbReference type="InterPro" id="IPR001525">
    <property type="entry name" value="C5_MeTfrase"/>
</dbReference>
<dbReference type="PROSITE" id="PS51679">
    <property type="entry name" value="SAM_MT_C5"/>
    <property type="match status" value="1"/>
</dbReference>
<evidence type="ECO:0000256" key="6">
    <source>
        <dbReference type="PROSITE-ProRule" id="PRU01016"/>
    </source>
</evidence>
<keyword evidence="2 6" id="KW-0808">Transferase</keyword>
<dbReference type="InterPro" id="IPR050390">
    <property type="entry name" value="C5-Methyltransferase"/>
</dbReference>
<comment type="caution">
    <text evidence="10">The sequence shown here is derived from an EMBL/GenBank/DDBJ whole genome shotgun (WGS) entry which is preliminary data.</text>
</comment>
<comment type="similarity">
    <text evidence="6 7">Belongs to the class I-like SAM-binding methyltransferase superfamily. C5-methyltransferase family.</text>
</comment>
<organism evidence="10 11">
    <name type="scientific">Caldimonas mangrovi</name>
    <dbReference type="NCBI Taxonomy" id="2944811"/>
    <lineage>
        <taxon>Bacteria</taxon>
        <taxon>Pseudomonadati</taxon>
        <taxon>Pseudomonadota</taxon>
        <taxon>Betaproteobacteria</taxon>
        <taxon>Burkholderiales</taxon>
        <taxon>Sphaerotilaceae</taxon>
        <taxon>Caldimonas</taxon>
    </lineage>
</organism>
<reference evidence="10" key="1">
    <citation type="submission" date="2022-05" db="EMBL/GenBank/DDBJ databases">
        <title>Schlegelella sp. nov., isolated from mangrove soil.</title>
        <authorList>
            <person name="Liu Y."/>
            <person name="Ge X."/>
            <person name="Liu W."/>
        </authorList>
    </citation>
    <scope>NUCLEOTIDE SEQUENCE</scope>
    <source>
        <strain evidence="10">S2-27</strain>
    </source>
</reference>
<keyword evidence="1 6" id="KW-0489">Methyltransferase</keyword>
<comment type="catalytic activity">
    <reaction evidence="5 8">
        <text>a 2'-deoxycytidine in DNA + S-adenosyl-L-methionine = a 5-methyl-2'-deoxycytidine in DNA + S-adenosyl-L-homocysteine + H(+)</text>
        <dbReference type="Rhea" id="RHEA:13681"/>
        <dbReference type="Rhea" id="RHEA-COMP:11369"/>
        <dbReference type="Rhea" id="RHEA-COMP:11370"/>
        <dbReference type="ChEBI" id="CHEBI:15378"/>
        <dbReference type="ChEBI" id="CHEBI:57856"/>
        <dbReference type="ChEBI" id="CHEBI:59789"/>
        <dbReference type="ChEBI" id="CHEBI:85452"/>
        <dbReference type="ChEBI" id="CHEBI:85454"/>
        <dbReference type="EC" id="2.1.1.37"/>
    </reaction>
</comment>
<dbReference type="GO" id="GO:0008168">
    <property type="term" value="F:methyltransferase activity"/>
    <property type="evidence" value="ECO:0007669"/>
    <property type="project" value="UniProtKB-KW"/>
</dbReference>
<dbReference type="EMBL" id="JAMKFE010000033">
    <property type="protein sequence ID" value="MCM5682980.1"/>
    <property type="molecule type" value="Genomic_DNA"/>
</dbReference>
<dbReference type="PROSITE" id="PS00094">
    <property type="entry name" value="C5_MTASE_1"/>
    <property type="match status" value="1"/>
</dbReference>
<accession>A0ABT0YW60</accession>
<keyword evidence="3 6" id="KW-0949">S-adenosyl-L-methionine</keyword>
<evidence type="ECO:0000256" key="3">
    <source>
        <dbReference type="ARBA" id="ARBA00022691"/>
    </source>
</evidence>
<dbReference type="InterPro" id="IPR031303">
    <property type="entry name" value="C5_meth_CS"/>
</dbReference>
<evidence type="ECO:0000256" key="5">
    <source>
        <dbReference type="ARBA" id="ARBA00047422"/>
    </source>
</evidence>
<dbReference type="PANTHER" id="PTHR10629:SF52">
    <property type="entry name" value="DNA (CYTOSINE-5)-METHYLTRANSFERASE 1"/>
    <property type="match status" value="1"/>
</dbReference>
<dbReference type="InterPro" id="IPR029063">
    <property type="entry name" value="SAM-dependent_MTases_sf"/>
</dbReference>
<dbReference type="Gene3D" id="3.40.50.150">
    <property type="entry name" value="Vaccinia Virus protein VP39"/>
    <property type="match status" value="1"/>
</dbReference>
<evidence type="ECO:0000256" key="4">
    <source>
        <dbReference type="ARBA" id="ARBA00022747"/>
    </source>
</evidence>
<dbReference type="InterPro" id="IPR018117">
    <property type="entry name" value="C5_DNA_meth_AS"/>
</dbReference>
<evidence type="ECO:0000256" key="7">
    <source>
        <dbReference type="RuleBase" id="RU000416"/>
    </source>
</evidence>
<dbReference type="Proteomes" id="UP001165541">
    <property type="component" value="Unassembled WGS sequence"/>
</dbReference>
<protein>
    <recommendedName>
        <fullName evidence="8">Cytosine-specific methyltransferase</fullName>
        <ecNumber evidence="8">2.1.1.37</ecNumber>
    </recommendedName>
</protein>
<evidence type="ECO:0000313" key="11">
    <source>
        <dbReference type="Proteomes" id="UP001165541"/>
    </source>
</evidence>
<dbReference type="Gene3D" id="3.90.120.10">
    <property type="entry name" value="DNA Methylase, subunit A, domain 2"/>
    <property type="match status" value="1"/>
</dbReference>
<dbReference type="Pfam" id="PF00145">
    <property type="entry name" value="DNA_methylase"/>
    <property type="match status" value="1"/>
</dbReference>
<proteinExistence type="inferred from homology"/>
<sequence>MSSWKRSCFCIRADKATCSQLTKTKAPAQSRSFTRRLNKGPDMAQTTKPRGTQPAKNKAERKTASTVEAAAPLTVVDLFCGAGGLSEGFRQAGFTILAGSDNDPDAMATYAANFPGAAAITGDIRSPNIKAQILDYAQHASVLVGGPPCQAFSQVRNHTRMIDDPRNSLYREFVDVLKQTLPPAFVVENVTGMDQMGVREQIATDLSLDGEYEVLPQVADAADFGVPQTRKRLLFVGVRRNSHLCPVVLTGTDATQAVTLARFKGPRRPRYQVVIQEHIRSLRTGEALIDTNDASVVTASDALSDLLDLPVGNRQDVIPYAELPEAKTAYQRLMREGAGAALANVQVPRLNPDTKLRLLGIPPGGNYRDLREGLTERYITGHRWGQDNGTGKLSRKHFYAYRRLHPGIWAWTLNTKADSVYHFAVPRALSVREFARLQSFPDRFLFTTDPRAGMIDGRHDGGPAHSRYRQVGNAVPPLLAHALALDLIKQLRDVQQAQEQRRA</sequence>
<feature type="region of interest" description="Disordered" evidence="9">
    <location>
        <begin position="27"/>
        <end position="64"/>
    </location>
</feature>
<keyword evidence="4" id="KW-0680">Restriction system</keyword>
<dbReference type="SUPFAM" id="SSF53335">
    <property type="entry name" value="S-adenosyl-L-methionine-dependent methyltransferases"/>
    <property type="match status" value="1"/>
</dbReference>
<gene>
    <name evidence="10" type="ORF">M8A51_26010</name>
</gene>
<dbReference type="PANTHER" id="PTHR10629">
    <property type="entry name" value="CYTOSINE-SPECIFIC METHYLTRANSFERASE"/>
    <property type="match status" value="1"/>
</dbReference>
<dbReference type="EC" id="2.1.1.37" evidence="8"/>
<dbReference type="RefSeq" id="WP_251781531.1">
    <property type="nucleotide sequence ID" value="NZ_JAMKFE010000033.1"/>
</dbReference>
<dbReference type="NCBIfam" id="TIGR00675">
    <property type="entry name" value="dcm"/>
    <property type="match status" value="1"/>
</dbReference>
<name>A0ABT0YW60_9BURK</name>
<dbReference type="GO" id="GO:0032259">
    <property type="term" value="P:methylation"/>
    <property type="evidence" value="ECO:0007669"/>
    <property type="project" value="UniProtKB-KW"/>
</dbReference>
<evidence type="ECO:0000313" key="10">
    <source>
        <dbReference type="EMBL" id="MCM5682980.1"/>
    </source>
</evidence>